<dbReference type="Pfam" id="PF06271">
    <property type="entry name" value="RDD"/>
    <property type="match status" value="1"/>
</dbReference>
<evidence type="ECO:0000313" key="8">
    <source>
        <dbReference type="Proteomes" id="UP001230220"/>
    </source>
</evidence>
<keyword evidence="4 5" id="KW-0472">Membrane</keyword>
<feature type="transmembrane region" description="Helical" evidence="5">
    <location>
        <begin position="131"/>
        <end position="154"/>
    </location>
</feature>
<accession>A0ABU0E965</accession>
<feature type="domain" description="RDD" evidence="6">
    <location>
        <begin position="6"/>
        <end position="136"/>
    </location>
</feature>
<feature type="transmembrane region" description="Helical" evidence="5">
    <location>
        <begin position="104"/>
        <end position="125"/>
    </location>
</feature>
<keyword evidence="8" id="KW-1185">Reference proteome</keyword>
<protein>
    <submittedName>
        <fullName evidence="7">RDD family membrane protein YckC</fullName>
    </submittedName>
</protein>
<keyword evidence="3 5" id="KW-1133">Transmembrane helix</keyword>
<keyword evidence="2 5" id="KW-0812">Transmembrane</keyword>
<proteinExistence type="predicted"/>
<evidence type="ECO:0000256" key="1">
    <source>
        <dbReference type="ARBA" id="ARBA00004141"/>
    </source>
</evidence>
<reference evidence="7 8" key="1">
    <citation type="submission" date="2023-07" db="EMBL/GenBank/DDBJ databases">
        <title>Genomic Encyclopedia of Type Strains, Phase IV (KMG-IV): sequencing the most valuable type-strain genomes for metagenomic binning, comparative biology and taxonomic classification.</title>
        <authorList>
            <person name="Goeker M."/>
        </authorList>
    </citation>
    <scope>NUCLEOTIDE SEQUENCE [LARGE SCALE GENOMIC DNA]</scope>
    <source>
        <strain evidence="7 8">DSM 16784</strain>
    </source>
</reference>
<evidence type="ECO:0000259" key="6">
    <source>
        <dbReference type="Pfam" id="PF06271"/>
    </source>
</evidence>
<evidence type="ECO:0000313" key="7">
    <source>
        <dbReference type="EMBL" id="MDQ0363276.1"/>
    </source>
</evidence>
<evidence type="ECO:0000256" key="4">
    <source>
        <dbReference type="ARBA" id="ARBA00023136"/>
    </source>
</evidence>
<comment type="caution">
    <text evidence="7">The sequence shown here is derived from an EMBL/GenBank/DDBJ whole genome shotgun (WGS) entry which is preliminary data.</text>
</comment>
<dbReference type="Proteomes" id="UP001230220">
    <property type="component" value="Unassembled WGS sequence"/>
</dbReference>
<dbReference type="RefSeq" id="WP_307412166.1">
    <property type="nucleotide sequence ID" value="NZ_JAUSUR010000011.1"/>
</dbReference>
<organism evidence="7 8">
    <name type="scientific">Breznakia pachnodae</name>
    <dbReference type="NCBI Taxonomy" id="265178"/>
    <lineage>
        <taxon>Bacteria</taxon>
        <taxon>Bacillati</taxon>
        <taxon>Bacillota</taxon>
        <taxon>Erysipelotrichia</taxon>
        <taxon>Erysipelotrichales</taxon>
        <taxon>Erysipelotrichaceae</taxon>
        <taxon>Breznakia</taxon>
    </lineage>
</organism>
<evidence type="ECO:0000256" key="2">
    <source>
        <dbReference type="ARBA" id="ARBA00022692"/>
    </source>
</evidence>
<dbReference type="InterPro" id="IPR010432">
    <property type="entry name" value="RDD"/>
</dbReference>
<comment type="subcellular location">
    <subcellularLocation>
        <location evidence="1">Membrane</location>
        <topology evidence="1">Multi-pass membrane protein</topology>
    </subcellularLocation>
</comment>
<sequence length="190" mass="21403">MKKELLLKRVLAFIIDFYVGALFSTMPISIISTITINKMTQNVFLLEKNIAIIAVLISMIVLLIYYFVIPYKVFKGQTIGKKIVGLKINIHGKNFKTSLFKRQVLGYMLLEGSFSPIGKLLFQLFSLISGYNIVSIGTDIGNYIALASIGLLLCGRKHLMIHDYLGNTDVIAVCHEETKKIEKFKEKSYG</sequence>
<dbReference type="EMBL" id="JAUSUR010000011">
    <property type="protein sequence ID" value="MDQ0363276.1"/>
    <property type="molecule type" value="Genomic_DNA"/>
</dbReference>
<evidence type="ECO:0000256" key="5">
    <source>
        <dbReference type="SAM" id="Phobius"/>
    </source>
</evidence>
<evidence type="ECO:0000256" key="3">
    <source>
        <dbReference type="ARBA" id="ARBA00022989"/>
    </source>
</evidence>
<gene>
    <name evidence="7" type="ORF">J2S15_004041</name>
</gene>
<feature type="transmembrane region" description="Helical" evidence="5">
    <location>
        <begin position="12"/>
        <end position="37"/>
    </location>
</feature>
<feature type="transmembrane region" description="Helical" evidence="5">
    <location>
        <begin position="49"/>
        <end position="68"/>
    </location>
</feature>
<name>A0ABU0E965_9FIRM</name>